<dbReference type="GO" id="GO:0005634">
    <property type="term" value="C:nucleus"/>
    <property type="evidence" value="ECO:0007669"/>
    <property type="project" value="UniProtKB-SubCell"/>
</dbReference>
<feature type="region of interest" description="Disordered" evidence="14">
    <location>
        <begin position="736"/>
        <end position="770"/>
    </location>
</feature>
<dbReference type="InterPro" id="IPR052779">
    <property type="entry name" value="WDR62"/>
</dbReference>
<dbReference type="PROSITE" id="PS50082">
    <property type="entry name" value="WD_REPEATS_2"/>
    <property type="match status" value="1"/>
</dbReference>
<evidence type="ECO:0000256" key="13">
    <source>
        <dbReference type="PROSITE-ProRule" id="PRU00221"/>
    </source>
</evidence>
<evidence type="ECO:0000256" key="9">
    <source>
        <dbReference type="ARBA" id="ARBA00023212"/>
    </source>
</evidence>
<sequence length="797" mass="88732">FHIATLNCGEYVNDICKISASLPEGRVLLTGAFSLQVSLEKVLGITAQNSNGLTCDPGTGHVAYLAGCVVVILNPKENKQQHIFNTTCLEQSQQQSWPHLPQNGHRPAVRIWDVDEKSQVAEMLGHKYGVACVAFSPNMKHIVSMGYQHDMVLNVWDWKKGILVASNKVSCRVIALSFSEDSSYFVTVGNRHVRFWFLEVSTEAKVTGTVPLVGRSGILGELHNNVFCGVACGRGRMAGNTFCVSYSGLLCQFNEKRVLEKWINLKVSLSSCLCVSQELIFCGCTDGIVRIFQAHSLHYLANLPKPHYLGVDVAQGLEPSFLFHRKAEAVYPDTVALTFDPIHQWLSCVYKDHSIYIWDVKDINKVGKMWSELFHSSYVWNVEVYPEFEDQRACLPSGSFLTCSSDNTIRFWNMDSSPDSHWGRTVNHNCTDSDVVYVENDIQHLQDMSHFPDRGSENGTPLDVKAGVRVMQVSPDGQHLASGDRSGNLRIHELHFMDELVKVEAHDAEVLCLEYSKPETGLTLLASASRDRLIHVLNVEKNYNLEQTLDDHSSSITAIKFAGEPFLPMISCGADKSIYFRSAQQASDGLHFVRTHHVAEKTTLYDMDIDITQKYVAVACQDRNVRVYNTVNGKQKKCYKGSQGDEGSLLKVHVDPSGTFLATSCSDKSISVIDFYSGECIAKMFGHSEIVTSMKFTYDCRHLITVSGDSCVFIWHLGPELTNCMKQHLLEIDRREQQRQETKDGMWSSQPRSWQPPVHPPEEGLPALGLGRSDAGEVAMAKTARACPSCTGGGDGL</sequence>
<evidence type="ECO:0000256" key="8">
    <source>
        <dbReference type="ARBA" id="ARBA00022990"/>
    </source>
</evidence>
<dbReference type="InterPro" id="IPR036322">
    <property type="entry name" value="WD40_repeat_dom_sf"/>
</dbReference>
<keyword evidence="6 13" id="KW-0853">WD repeat</keyword>
<evidence type="ECO:0000259" key="15">
    <source>
        <dbReference type="Pfam" id="PF24780"/>
    </source>
</evidence>
<dbReference type="InterPro" id="IPR001680">
    <property type="entry name" value="WD40_rpt"/>
</dbReference>
<dbReference type="InterPro" id="IPR056162">
    <property type="entry name" value="WD40_MABP1-WDR62_2nd"/>
</dbReference>
<dbReference type="FunFam" id="2.130.10.10:FF:000046">
    <property type="entry name" value="WD repeat-containing protein 62 isoform 1"/>
    <property type="match status" value="1"/>
</dbReference>
<accession>A0A8C4L5A8</accession>
<name>A0A8C4L5A8_EQUAS</name>
<evidence type="ECO:0000256" key="7">
    <source>
        <dbReference type="ARBA" id="ARBA00022737"/>
    </source>
</evidence>
<keyword evidence="8" id="KW-0007">Acetylation</keyword>
<comment type="subcellular location">
    <subcellularLocation>
        <location evidence="1">Cytoplasm</location>
        <location evidence="1">Cytoskeleton</location>
        <location evidence="1">Microtubule organizing center</location>
        <location evidence="1">Centrosome</location>
        <location evidence="1">Centriole</location>
    </subcellularLocation>
    <subcellularLocation>
        <location evidence="3">Cytoplasm</location>
        <location evidence="3">Cytoskeleton</location>
        <location evidence="3">Spindle pole</location>
    </subcellularLocation>
    <subcellularLocation>
        <location evidence="2">Nucleus</location>
    </subcellularLocation>
</comment>
<comment type="subunit">
    <text evidence="11">Can form homodimers (via C-terminus). Interacts (via C-terminus) with MAPKBP1 (via C-terminus). Interacts with CDK5RAP2, CEP152, CEP63 and KIAA0753. CEP63, CDK5RAP2, CEP152, WDR62 are proposed to form a stepwise assembled complex at the centrosome forming a ring near parental centrioles.</text>
</comment>
<feature type="domain" description="MABP1/WDR62 second WD40" evidence="16">
    <location>
        <begin position="379"/>
        <end position="717"/>
    </location>
</feature>
<dbReference type="SUPFAM" id="SSF50998">
    <property type="entry name" value="Quinoprotein alcohol dehydrogenase-like"/>
    <property type="match status" value="1"/>
</dbReference>
<evidence type="ECO:0000256" key="12">
    <source>
        <dbReference type="ARBA" id="ARBA00070543"/>
    </source>
</evidence>
<evidence type="ECO:0000256" key="5">
    <source>
        <dbReference type="ARBA" id="ARBA00022553"/>
    </source>
</evidence>
<organism evidence="17">
    <name type="scientific">Equus asinus asinus</name>
    <dbReference type="NCBI Taxonomy" id="83772"/>
    <lineage>
        <taxon>Eukaryota</taxon>
        <taxon>Metazoa</taxon>
        <taxon>Chordata</taxon>
        <taxon>Craniata</taxon>
        <taxon>Vertebrata</taxon>
        <taxon>Euteleostomi</taxon>
        <taxon>Mammalia</taxon>
        <taxon>Eutheria</taxon>
        <taxon>Laurasiatheria</taxon>
        <taxon>Perissodactyla</taxon>
        <taxon>Equidae</taxon>
        <taxon>Equus</taxon>
    </lineage>
</organism>
<dbReference type="SUPFAM" id="SSF50978">
    <property type="entry name" value="WD40 repeat-like"/>
    <property type="match status" value="1"/>
</dbReference>
<dbReference type="FunFam" id="2.130.10.10:FF:000091">
    <property type="entry name" value="mitogen-activated protein kinase-binding protein 1 isoform X1"/>
    <property type="match status" value="1"/>
</dbReference>
<keyword evidence="9" id="KW-0206">Cytoskeleton</keyword>
<evidence type="ECO:0000256" key="11">
    <source>
        <dbReference type="ARBA" id="ARBA00063187"/>
    </source>
</evidence>
<evidence type="ECO:0000256" key="3">
    <source>
        <dbReference type="ARBA" id="ARBA00004647"/>
    </source>
</evidence>
<dbReference type="PROSITE" id="PS50294">
    <property type="entry name" value="WD_REPEATS_REGION"/>
    <property type="match status" value="1"/>
</dbReference>
<dbReference type="GO" id="GO:0000922">
    <property type="term" value="C:spindle pole"/>
    <property type="evidence" value="ECO:0007669"/>
    <property type="project" value="UniProtKB-SubCell"/>
</dbReference>
<keyword evidence="10" id="KW-0539">Nucleus</keyword>
<dbReference type="PANTHER" id="PTHR45589:SF3">
    <property type="entry name" value="WD REPEAT-CONTAINING PROTEIN 62"/>
    <property type="match status" value="1"/>
</dbReference>
<keyword evidence="5" id="KW-0597">Phosphoprotein</keyword>
<evidence type="ECO:0000256" key="2">
    <source>
        <dbReference type="ARBA" id="ARBA00004123"/>
    </source>
</evidence>
<evidence type="ECO:0000313" key="17">
    <source>
        <dbReference type="Ensembl" id="ENSEASP00005002897.1"/>
    </source>
</evidence>
<dbReference type="Ensembl" id="ENSEAST00005003171.1">
    <property type="protein sequence ID" value="ENSEASP00005002897.1"/>
    <property type="gene ID" value="ENSEASG00005001561.1"/>
</dbReference>
<dbReference type="PANTHER" id="PTHR45589">
    <property type="entry name" value="WD REPEAT DOMAIN 62, ISOFORM G"/>
    <property type="match status" value="1"/>
</dbReference>
<evidence type="ECO:0000256" key="10">
    <source>
        <dbReference type="ARBA" id="ARBA00023242"/>
    </source>
</evidence>
<keyword evidence="7" id="KW-0677">Repeat</keyword>
<feature type="repeat" description="WD" evidence="13">
    <location>
        <begin position="684"/>
        <end position="717"/>
    </location>
</feature>
<gene>
    <name evidence="17" type="primary">WDR62</name>
</gene>
<dbReference type="InterPro" id="IPR056161">
    <property type="entry name" value="WD40_MABP1-WDR62_1st"/>
</dbReference>
<dbReference type="InterPro" id="IPR015943">
    <property type="entry name" value="WD40/YVTN_repeat-like_dom_sf"/>
</dbReference>
<evidence type="ECO:0000259" key="16">
    <source>
        <dbReference type="Pfam" id="PF24782"/>
    </source>
</evidence>
<dbReference type="Pfam" id="PF24780">
    <property type="entry name" value="WD40_MABP1-WDR62_1st"/>
    <property type="match status" value="1"/>
</dbReference>
<dbReference type="AlphaFoldDB" id="A0A8C4L5A8"/>
<dbReference type="InterPro" id="IPR011047">
    <property type="entry name" value="Quinoprotein_ADH-like_sf"/>
</dbReference>
<dbReference type="FunFam" id="2.130.10.10:FF:000124">
    <property type="entry name" value="WD repeat-containing protein 62 isoform 1"/>
    <property type="match status" value="1"/>
</dbReference>
<feature type="domain" description="MABP1/WDR62 first WD40" evidence="15">
    <location>
        <begin position="51"/>
        <end position="373"/>
    </location>
</feature>
<dbReference type="Gene3D" id="2.130.10.10">
    <property type="entry name" value="YVTN repeat-like/Quinoprotein amine dehydrogenase"/>
    <property type="match status" value="4"/>
</dbReference>
<dbReference type="FunFam" id="2.130.10.10:FF:000536">
    <property type="entry name" value="WD repeat domain 62"/>
    <property type="match status" value="1"/>
</dbReference>
<reference evidence="17" key="1">
    <citation type="submission" date="2023-03" db="UniProtKB">
        <authorList>
            <consortium name="Ensembl"/>
        </authorList>
    </citation>
    <scope>IDENTIFICATION</scope>
</reference>
<dbReference type="SMART" id="SM00320">
    <property type="entry name" value="WD40"/>
    <property type="match status" value="11"/>
</dbReference>
<proteinExistence type="predicted"/>
<protein>
    <recommendedName>
        <fullName evidence="12">WD repeat-containing protein 62</fullName>
    </recommendedName>
</protein>
<evidence type="ECO:0000256" key="4">
    <source>
        <dbReference type="ARBA" id="ARBA00022490"/>
    </source>
</evidence>
<dbReference type="GO" id="GO:0005814">
    <property type="term" value="C:centriole"/>
    <property type="evidence" value="ECO:0007669"/>
    <property type="project" value="UniProtKB-SubCell"/>
</dbReference>
<evidence type="ECO:0000256" key="14">
    <source>
        <dbReference type="SAM" id="MobiDB-lite"/>
    </source>
</evidence>
<dbReference type="Pfam" id="PF24782">
    <property type="entry name" value="WD40_MABP1-WDR62_2nd"/>
    <property type="match status" value="1"/>
</dbReference>
<evidence type="ECO:0000256" key="1">
    <source>
        <dbReference type="ARBA" id="ARBA00004114"/>
    </source>
</evidence>
<keyword evidence="4" id="KW-0963">Cytoplasm</keyword>
<evidence type="ECO:0000256" key="6">
    <source>
        <dbReference type="ARBA" id="ARBA00022574"/>
    </source>
</evidence>